<reference evidence="4" key="1">
    <citation type="journal article" date="2019" name="Int. J. Syst. Evol. Microbiol.">
        <title>The Global Catalogue of Microorganisms (GCM) 10K type strain sequencing project: providing services to taxonomists for standard genome sequencing and annotation.</title>
        <authorList>
            <consortium name="The Broad Institute Genomics Platform"/>
            <consortium name="The Broad Institute Genome Sequencing Center for Infectious Disease"/>
            <person name="Wu L."/>
            <person name="Ma J."/>
        </authorList>
    </citation>
    <scope>NUCLEOTIDE SEQUENCE [LARGE SCALE GENOMIC DNA]</scope>
    <source>
        <strain evidence="4">JCM 9458</strain>
    </source>
</reference>
<keyword evidence="2" id="KW-0472">Membrane</keyword>
<gene>
    <name evidence="3" type="ORF">GCM10020369_60890</name>
</gene>
<keyword evidence="4" id="KW-1185">Reference proteome</keyword>
<dbReference type="NCBIfam" id="NF033747">
    <property type="entry name" value="class_E_sortase"/>
    <property type="match status" value="1"/>
</dbReference>
<dbReference type="EMBL" id="BAAAYN010000044">
    <property type="protein sequence ID" value="GAA3393829.1"/>
    <property type="molecule type" value="Genomic_DNA"/>
</dbReference>
<dbReference type="InterPro" id="IPR053465">
    <property type="entry name" value="Sortase_Class_E"/>
</dbReference>
<dbReference type="Gene3D" id="2.40.260.10">
    <property type="entry name" value="Sortase"/>
    <property type="match status" value="1"/>
</dbReference>
<sequence>MEPGVYGRRTPGRHVAGVRRSHRVDARNEPESLIRSSIRTFGEILITFGLIVILFACYEVYGKAYQVNAERDRLNAQLDQQWAAAPPPTSSGQPAEPLPGEGIARLYIPKFDQKWVVVEGVEPDDIELAPGHYPDSQMPNEPGNFAVAGHRLKAMFWDLDKLKTGDTIVVETQTDWYVYTVTKNFITLPTQVSVVAANPENPGQEPTEKMLTLTTCNPKLDNYERLIVWAKQTKSQPQSAGRPAEVQ</sequence>
<dbReference type="NCBIfam" id="TIGR01076">
    <property type="entry name" value="sortase_fam"/>
    <property type="match status" value="1"/>
</dbReference>
<dbReference type="InterPro" id="IPR005754">
    <property type="entry name" value="Sortase"/>
</dbReference>
<feature type="transmembrane region" description="Helical" evidence="2">
    <location>
        <begin position="41"/>
        <end position="61"/>
    </location>
</feature>
<dbReference type="CDD" id="cd05830">
    <property type="entry name" value="Sortase_E"/>
    <property type="match status" value="1"/>
</dbReference>
<dbReference type="Proteomes" id="UP001501676">
    <property type="component" value="Unassembled WGS sequence"/>
</dbReference>
<comment type="caution">
    <text evidence="3">The sequence shown here is derived from an EMBL/GenBank/DDBJ whole genome shotgun (WGS) entry which is preliminary data.</text>
</comment>
<accession>A0ABP6T7Y1</accession>
<evidence type="ECO:0000313" key="3">
    <source>
        <dbReference type="EMBL" id="GAA3393829.1"/>
    </source>
</evidence>
<name>A0ABP6T7Y1_9ACTN</name>
<dbReference type="SUPFAM" id="SSF63817">
    <property type="entry name" value="Sortase"/>
    <property type="match status" value="1"/>
</dbReference>
<dbReference type="RefSeq" id="WP_345731692.1">
    <property type="nucleotide sequence ID" value="NZ_BAAAYN010000044.1"/>
</dbReference>
<organism evidence="3 4">
    <name type="scientific">Cryptosporangium minutisporangium</name>
    <dbReference type="NCBI Taxonomy" id="113569"/>
    <lineage>
        <taxon>Bacteria</taxon>
        <taxon>Bacillati</taxon>
        <taxon>Actinomycetota</taxon>
        <taxon>Actinomycetes</taxon>
        <taxon>Cryptosporangiales</taxon>
        <taxon>Cryptosporangiaceae</taxon>
        <taxon>Cryptosporangium</taxon>
    </lineage>
</organism>
<evidence type="ECO:0000313" key="4">
    <source>
        <dbReference type="Proteomes" id="UP001501676"/>
    </source>
</evidence>
<keyword evidence="2" id="KW-1133">Transmembrane helix</keyword>
<dbReference type="InterPro" id="IPR023365">
    <property type="entry name" value="Sortase_dom-sf"/>
</dbReference>
<keyword evidence="2" id="KW-0812">Transmembrane</keyword>
<protein>
    <recommendedName>
        <fullName evidence="5">Class E sortase</fullName>
    </recommendedName>
</protein>
<evidence type="ECO:0000256" key="1">
    <source>
        <dbReference type="ARBA" id="ARBA00022801"/>
    </source>
</evidence>
<dbReference type="InterPro" id="IPR042003">
    <property type="entry name" value="Sortase_E"/>
</dbReference>
<dbReference type="Pfam" id="PF04203">
    <property type="entry name" value="Sortase"/>
    <property type="match status" value="1"/>
</dbReference>
<proteinExistence type="predicted"/>
<keyword evidence="1" id="KW-0378">Hydrolase</keyword>
<evidence type="ECO:0008006" key="5">
    <source>
        <dbReference type="Google" id="ProtNLM"/>
    </source>
</evidence>
<evidence type="ECO:0000256" key="2">
    <source>
        <dbReference type="SAM" id="Phobius"/>
    </source>
</evidence>